<sequence>MINPGLNNKTVLITGANSGIGREISTIFAEMGSNIIFHYFEDDEMAEEMVNSLRNFSVDVLPFKGDLKNASVINNLFDKAVSKFGSIDILINNAAVAEFPDNTFETNEKSFYNHFDINVKAVLLLINRFVNLHKDQGKVDGHIVNISTDASQKFANQISYGASKAAVEAYTRSIAIEVGKFGITVNCVAPGPVQTGYIDKELEEYVLPTIPMNRLGVPKDIADAVVFFSSDQSKWITGQVILVSGGHYI</sequence>
<dbReference type="GO" id="GO:0008206">
    <property type="term" value="P:bile acid metabolic process"/>
    <property type="evidence" value="ECO:0007669"/>
    <property type="project" value="UniProtKB-ARBA"/>
</dbReference>
<dbReference type="InterPro" id="IPR002347">
    <property type="entry name" value="SDR_fam"/>
</dbReference>
<dbReference type="EMBL" id="FNFY01000045">
    <property type="protein sequence ID" value="SDL34038.1"/>
    <property type="molecule type" value="Genomic_DNA"/>
</dbReference>
<evidence type="ECO:0000256" key="2">
    <source>
        <dbReference type="ARBA" id="ARBA00023002"/>
    </source>
</evidence>
<reference evidence="4" key="1">
    <citation type="submission" date="2016-10" db="EMBL/GenBank/DDBJ databases">
        <authorList>
            <person name="Varghese N."/>
            <person name="Submissions S."/>
        </authorList>
    </citation>
    <scope>NUCLEOTIDE SEQUENCE [LARGE SCALE GENOMIC DNA]</scope>
    <source>
        <strain evidence="4">CGMCC 1.8895</strain>
    </source>
</reference>
<evidence type="ECO:0000313" key="4">
    <source>
        <dbReference type="Proteomes" id="UP000199008"/>
    </source>
</evidence>
<name>A0A1G9J978_9BACL</name>
<dbReference type="OrthoDB" id="9803333at2"/>
<dbReference type="SUPFAM" id="SSF51735">
    <property type="entry name" value="NAD(P)-binding Rossmann-fold domains"/>
    <property type="match status" value="1"/>
</dbReference>
<dbReference type="RefSeq" id="WP_092988287.1">
    <property type="nucleotide sequence ID" value="NZ_FNFY01000045.1"/>
</dbReference>
<dbReference type="GO" id="GO:0016614">
    <property type="term" value="F:oxidoreductase activity, acting on CH-OH group of donors"/>
    <property type="evidence" value="ECO:0007669"/>
    <property type="project" value="UniProtKB-ARBA"/>
</dbReference>
<dbReference type="AlphaFoldDB" id="A0A1G9J978"/>
<dbReference type="STRING" id="576118.SAMN05216216_1456"/>
<keyword evidence="2" id="KW-0560">Oxidoreductase</keyword>
<dbReference type="InterPro" id="IPR036291">
    <property type="entry name" value="NAD(P)-bd_dom_sf"/>
</dbReference>
<dbReference type="Pfam" id="PF13561">
    <property type="entry name" value="adh_short_C2"/>
    <property type="match status" value="1"/>
</dbReference>
<organism evidence="3 4">
    <name type="scientific">Lacicoccus qingdaonensis</name>
    <dbReference type="NCBI Taxonomy" id="576118"/>
    <lineage>
        <taxon>Bacteria</taxon>
        <taxon>Bacillati</taxon>
        <taxon>Bacillota</taxon>
        <taxon>Bacilli</taxon>
        <taxon>Bacillales</taxon>
        <taxon>Salinicoccaceae</taxon>
        <taxon>Lacicoccus</taxon>
    </lineage>
</organism>
<dbReference type="PANTHER" id="PTHR48107">
    <property type="entry name" value="NADPH-DEPENDENT ALDEHYDE REDUCTASE-LIKE PROTEIN, CHLOROPLASTIC-RELATED"/>
    <property type="match status" value="1"/>
</dbReference>
<dbReference type="PROSITE" id="PS00061">
    <property type="entry name" value="ADH_SHORT"/>
    <property type="match status" value="1"/>
</dbReference>
<dbReference type="PRINTS" id="PR00081">
    <property type="entry name" value="GDHRDH"/>
</dbReference>
<dbReference type="CDD" id="cd05233">
    <property type="entry name" value="SDR_c"/>
    <property type="match status" value="1"/>
</dbReference>
<accession>A0A1G9J978</accession>
<dbReference type="Gene3D" id="3.40.50.720">
    <property type="entry name" value="NAD(P)-binding Rossmann-like Domain"/>
    <property type="match status" value="1"/>
</dbReference>
<dbReference type="PANTHER" id="PTHR48107:SF7">
    <property type="entry name" value="RE15974P"/>
    <property type="match status" value="1"/>
</dbReference>
<comment type="similarity">
    <text evidence="1">Belongs to the short-chain dehydrogenases/reductases (SDR) family.</text>
</comment>
<dbReference type="FunFam" id="3.40.50.720:FF:000084">
    <property type="entry name" value="Short-chain dehydrogenase reductase"/>
    <property type="match status" value="1"/>
</dbReference>
<proteinExistence type="inferred from homology"/>
<gene>
    <name evidence="3" type="ORF">SAMN05216216_1456</name>
</gene>
<protein>
    <submittedName>
        <fullName evidence="3">3-oxoacyl-[acyl-carrier protein] reductase</fullName>
    </submittedName>
</protein>
<dbReference type="Proteomes" id="UP000199008">
    <property type="component" value="Unassembled WGS sequence"/>
</dbReference>
<evidence type="ECO:0000313" key="3">
    <source>
        <dbReference type="EMBL" id="SDL34038.1"/>
    </source>
</evidence>
<evidence type="ECO:0000256" key="1">
    <source>
        <dbReference type="ARBA" id="ARBA00006484"/>
    </source>
</evidence>
<dbReference type="InterPro" id="IPR020904">
    <property type="entry name" value="Sc_DH/Rdtase_CS"/>
</dbReference>
<dbReference type="PRINTS" id="PR00080">
    <property type="entry name" value="SDRFAMILY"/>
</dbReference>
<keyword evidence="4" id="KW-1185">Reference proteome</keyword>